<proteinExistence type="predicted"/>
<keyword evidence="2" id="KW-1185">Reference proteome</keyword>
<organism evidence="1 2">
    <name type="scientific">Hibiscus syriacus</name>
    <name type="common">Rose of Sharon</name>
    <dbReference type="NCBI Taxonomy" id="106335"/>
    <lineage>
        <taxon>Eukaryota</taxon>
        <taxon>Viridiplantae</taxon>
        <taxon>Streptophyta</taxon>
        <taxon>Embryophyta</taxon>
        <taxon>Tracheophyta</taxon>
        <taxon>Spermatophyta</taxon>
        <taxon>Magnoliopsida</taxon>
        <taxon>eudicotyledons</taxon>
        <taxon>Gunneridae</taxon>
        <taxon>Pentapetalae</taxon>
        <taxon>rosids</taxon>
        <taxon>malvids</taxon>
        <taxon>Malvales</taxon>
        <taxon>Malvaceae</taxon>
        <taxon>Malvoideae</taxon>
        <taxon>Hibiscus</taxon>
    </lineage>
</organism>
<gene>
    <name evidence="1" type="ORF">F3Y22_tig00110293pilonHSYRG00044</name>
</gene>
<evidence type="ECO:0000313" key="2">
    <source>
        <dbReference type="Proteomes" id="UP000436088"/>
    </source>
</evidence>
<evidence type="ECO:0000313" key="1">
    <source>
        <dbReference type="EMBL" id="KAE8711443.1"/>
    </source>
</evidence>
<dbReference type="Proteomes" id="UP000436088">
    <property type="component" value="Unassembled WGS sequence"/>
</dbReference>
<name>A0A6A3B5D9_HIBSY</name>
<protein>
    <submittedName>
        <fullName evidence="1">Uncharacterized protein</fullName>
    </submittedName>
</protein>
<reference evidence="1" key="1">
    <citation type="submission" date="2019-09" db="EMBL/GenBank/DDBJ databases">
        <title>Draft genome information of white flower Hibiscus syriacus.</title>
        <authorList>
            <person name="Kim Y.-M."/>
        </authorList>
    </citation>
    <scope>NUCLEOTIDE SEQUENCE [LARGE SCALE GENOMIC DNA]</scope>
    <source>
        <strain evidence="1">YM2019G1</strain>
    </source>
</reference>
<sequence>MEELLEEWPKLSKVCCYSSSYDYLYCEKGWVLLIRREKRDFGKTEILIWKGKVMKLEKWECCKWKP</sequence>
<accession>A0A6A3B5D9</accession>
<comment type="caution">
    <text evidence="1">The sequence shown here is derived from an EMBL/GenBank/DDBJ whole genome shotgun (WGS) entry which is preliminary data.</text>
</comment>
<dbReference type="EMBL" id="VEPZ02000914">
    <property type="protein sequence ID" value="KAE8711443.1"/>
    <property type="molecule type" value="Genomic_DNA"/>
</dbReference>
<dbReference type="AlphaFoldDB" id="A0A6A3B5D9"/>